<keyword evidence="4" id="KW-1185">Reference proteome</keyword>
<evidence type="ECO:0000313" key="4">
    <source>
        <dbReference type="Proteomes" id="UP001055156"/>
    </source>
</evidence>
<dbReference type="RefSeq" id="WP_238310790.1">
    <property type="nucleotide sequence ID" value="NZ_BPQV01000004.1"/>
</dbReference>
<sequence>MRRVPVAVLLLLSVSAAAARDHGCSDRTQKGKVAQASSHYSKSYLDEHLAVRGNGDCLVAKPADRLTRGYTTNTGSYVLPHYSTNPGGDPPGASQGGFMPGMASGGLRNEGNPFVGTLGTRR</sequence>
<feature type="region of interest" description="Disordered" evidence="1">
    <location>
        <begin position="81"/>
        <end position="122"/>
    </location>
</feature>
<evidence type="ECO:0000256" key="2">
    <source>
        <dbReference type="SAM" id="SignalP"/>
    </source>
</evidence>
<feature type="signal peptide" evidence="2">
    <location>
        <begin position="1"/>
        <end position="18"/>
    </location>
</feature>
<organism evidence="3 4">
    <name type="scientific">Methylobacterium organophilum</name>
    <dbReference type="NCBI Taxonomy" id="410"/>
    <lineage>
        <taxon>Bacteria</taxon>
        <taxon>Pseudomonadati</taxon>
        <taxon>Pseudomonadota</taxon>
        <taxon>Alphaproteobacteria</taxon>
        <taxon>Hyphomicrobiales</taxon>
        <taxon>Methylobacteriaceae</taxon>
        <taxon>Methylobacterium</taxon>
    </lineage>
</organism>
<reference evidence="3" key="2">
    <citation type="submission" date="2021-08" db="EMBL/GenBank/DDBJ databases">
        <authorList>
            <person name="Tani A."/>
            <person name="Ola A."/>
            <person name="Ogura Y."/>
            <person name="Katsura K."/>
            <person name="Hayashi T."/>
        </authorList>
    </citation>
    <scope>NUCLEOTIDE SEQUENCE</scope>
    <source>
        <strain evidence="3">NBRC 15689</strain>
    </source>
</reference>
<gene>
    <name evidence="3" type="ORF">LKMONMHP_1785</name>
</gene>
<dbReference type="EMBL" id="BPQV01000004">
    <property type="protein sequence ID" value="GJE26931.1"/>
    <property type="molecule type" value="Genomic_DNA"/>
</dbReference>
<evidence type="ECO:0000313" key="3">
    <source>
        <dbReference type="EMBL" id="GJE26931.1"/>
    </source>
</evidence>
<dbReference type="Proteomes" id="UP001055156">
    <property type="component" value="Unassembled WGS sequence"/>
</dbReference>
<evidence type="ECO:0008006" key="5">
    <source>
        <dbReference type="Google" id="ProtNLM"/>
    </source>
</evidence>
<protein>
    <recommendedName>
        <fullName evidence="5">Secreted protein</fullName>
    </recommendedName>
</protein>
<comment type="caution">
    <text evidence="3">The sequence shown here is derived from an EMBL/GenBank/DDBJ whole genome shotgun (WGS) entry which is preliminary data.</text>
</comment>
<reference evidence="3" key="1">
    <citation type="journal article" date="2021" name="Front. Microbiol.">
        <title>Comprehensive Comparative Genomics and Phenotyping of Methylobacterium Species.</title>
        <authorList>
            <person name="Alessa O."/>
            <person name="Ogura Y."/>
            <person name="Fujitani Y."/>
            <person name="Takami H."/>
            <person name="Hayashi T."/>
            <person name="Sahin N."/>
            <person name="Tani A."/>
        </authorList>
    </citation>
    <scope>NUCLEOTIDE SEQUENCE</scope>
    <source>
        <strain evidence="3">NBRC 15689</strain>
    </source>
</reference>
<keyword evidence="2" id="KW-0732">Signal</keyword>
<name>A0ABQ4T9F5_METOR</name>
<accession>A0ABQ4T9F5</accession>
<evidence type="ECO:0000256" key="1">
    <source>
        <dbReference type="SAM" id="MobiDB-lite"/>
    </source>
</evidence>
<proteinExistence type="predicted"/>
<feature type="chain" id="PRO_5045947522" description="Secreted protein" evidence="2">
    <location>
        <begin position="19"/>
        <end position="122"/>
    </location>
</feature>